<dbReference type="AlphaFoldDB" id="A0A292Q035"/>
<feature type="region of interest" description="Disordered" evidence="3">
    <location>
        <begin position="20"/>
        <end position="70"/>
    </location>
</feature>
<name>A0A292Q035_9PEZI</name>
<dbReference type="NCBIfam" id="TIGR00172">
    <property type="entry name" value="maf"/>
    <property type="match status" value="1"/>
</dbReference>
<gene>
    <name evidence="4" type="ORF">GSTUAT00003848001</name>
</gene>
<organism evidence="4 5">
    <name type="scientific">Tuber aestivum</name>
    <name type="common">summer truffle</name>
    <dbReference type="NCBI Taxonomy" id="59557"/>
    <lineage>
        <taxon>Eukaryota</taxon>
        <taxon>Fungi</taxon>
        <taxon>Dikarya</taxon>
        <taxon>Ascomycota</taxon>
        <taxon>Pezizomycotina</taxon>
        <taxon>Pezizomycetes</taxon>
        <taxon>Pezizales</taxon>
        <taxon>Tuberaceae</taxon>
        <taxon>Tuber</taxon>
    </lineage>
</organism>
<protein>
    <recommendedName>
        <fullName evidence="6">Maf-like protein</fullName>
    </recommendedName>
</protein>
<keyword evidence="5" id="KW-1185">Reference proteome</keyword>
<dbReference type="PANTHER" id="PTHR43213">
    <property type="entry name" value="BIFUNCTIONAL DTTP/UTP PYROPHOSPHATASE/METHYLTRANSFERASE PROTEIN-RELATED"/>
    <property type="match status" value="1"/>
</dbReference>
<reference evidence="4" key="1">
    <citation type="submission" date="2015-10" db="EMBL/GenBank/DDBJ databases">
        <authorList>
            <person name="Regsiter A."/>
            <person name="william w."/>
        </authorList>
    </citation>
    <scope>NUCLEOTIDE SEQUENCE</scope>
    <source>
        <strain evidence="4">Montdore</strain>
    </source>
</reference>
<dbReference type="HAMAP" id="MF_00528">
    <property type="entry name" value="Maf"/>
    <property type="match status" value="1"/>
</dbReference>
<comment type="cofactor">
    <cofactor evidence="1">
        <name>a divalent metal cation</name>
        <dbReference type="ChEBI" id="CHEBI:60240"/>
    </cofactor>
</comment>
<feature type="compositionally biased region" description="Gly residues" evidence="3">
    <location>
        <begin position="46"/>
        <end position="56"/>
    </location>
</feature>
<evidence type="ECO:0000256" key="3">
    <source>
        <dbReference type="SAM" id="MobiDB-lite"/>
    </source>
</evidence>
<sequence length="309" mass="32995">MSWLYNAIAGGVGGSGGRGAIALPLDPPPTYSTSASAGGPPASAASGGGGRVGGEGHPSRGVKERLRRPPPLDLPALNMIRGKRVILASASPRRKQLLSQIGLTDIEVIPSSFAEDLDKSRYGAFEYVRETAVQKCLEVYKREINNPVKGEPAIVLSADTVIVSYAGEIMEKPRSEKEHLAMLKTLRDGPPHKVCTAVVAMAPLETLVYPGYAQENHVEETIVTFDPMVTDHLLEAYVKTREGADKAGKPPHPGGYAIQGTGSILVKKIEGTFDNVVGLPLRGTLKVIERVLSNDEMTEEGEEYEGGEE</sequence>
<dbReference type="Pfam" id="PF02545">
    <property type="entry name" value="Maf"/>
    <property type="match status" value="1"/>
</dbReference>
<evidence type="ECO:0000313" key="5">
    <source>
        <dbReference type="Proteomes" id="UP001412239"/>
    </source>
</evidence>
<accession>A0A292Q035</accession>
<dbReference type="PANTHER" id="PTHR43213:SF5">
    <property type="entry name" value="BIFUNCTIONAL DTTP_UTP PYROPHOSPHATASE_METHYLTRANSFERASE PROTEIN-RELATED"/>
    <property type="match status" value="1"/>
</dbReference>
<dbReference type="InterPro" id="IPR029001">
    <property type="entry name" value="ITPase-like_fam"/>
</dbReference>
<keyword evidence="2" id="KW-0378">Hydrolase</keyword>
<evidence type="ECO:0000313" key="4">
    <source>
        <dbReference type="EMBL" id="CUS12070.1"/>
    </source>
</evidence>
<dbReference type="Gene3D" id="3.90.950.10">
    <property type="match status" value="1"/>
</dbReference>
<dbReference type="InterPro" id="IPR003697">
    <property type="entry name" value="Maf-like"/>
</dbReference>
<dbReference type="EMBL" id="LN891006">
    <property type="protein sequence ID" value="CUS12070.1"/>
    <property type="molecule type" value="Genomic_DNA"/>
</dbReference>
<evidence type="ECO:0008006" key="6">
    <source>
        <dbReference type="Google" id="ProtNLM"/>
    </source>
</evidence>
<dbReference type="CDD" id="cd00555">
    <property type="entry name" value="Maf"/>
    <property type="match status" value="1"/>
</dbReference>
<proteinExistence type="inferred from homology"/>
<evidence type="ECO:0000256" key="1">
    <source>
        <dbReference type="ARBA" id="ARBA00001968"/>
    </source>
</evidence>
<evidence type="ECO:0000256" key="2">
    <source>
        <dbReference type="ARBA" id="ARBA00022801"/>
    </source>
</evidence>
<feature type="compositionally biased region" description="Low complexity" evidence="3">
    <location>
        <begin position="34"/>
        <end position="45"/>
    </location>
</feature>
<dbReference type="SUPFAM" id="SSF52972">
    <property type="entry name" value="ITPase-like"/>
    <property type="match status" value="1"/>
</dbReference>
<dbReference type="GO" id="GO:0047429">
    <property type="term" value="F:nucleoside triphosphate diphosphatase activity"/>
    <property type="evidence" value="ECO:0007669"/>
    <property type="project" value="InterPro"/>
</dbReference>
<dbReference type="Proteomes" id="UP001412239">
    <property type="component" value="Unassembled WGS sequence"/>
</dbReference>